<evidence type="ECO:0000313" key="7">
    <source>
        <dbReference type="Proteomes" id="UP000002217"/>
    </source>
</evidence>
<dbReference type="OrthoDB" id="9794330at2"/>
<evidence type="ECO:0000256" key="2">
    <source>
        <dbReference type="ARBA" id="ARBA00023125"/>
    </source>
</evidence>
<dbReference type="PROSITE" id="PS00846">
    <property type="entry name" value="HTH_ARSR_1"/>
    <property type="match status" value="1"/>
</dbReference>
<dbReference type="Proteomes" id="UP000002217">
    <property type="component" value="Chromosome"/>
</dbReference>
<dbReference type="GO" id="GO:0003700">
    <property type="term" value="F:DNA-binding transcription factor activity"/>
    <property type="evidence" value="ECO:0007669"/>
    <property type="project" value="InterPro"/>
</dbReference>
<dbReference type="InterPro" id="IPR051011">
    <property type="entry name" value="Metal_resp_trans_reg"/>
</dbReference>
<keyword evidence="1" id="KW-0805">Transcription regulation</keyword>
<sequence length="119" mass="14030">MNKEELTCEIECINTEVVNEIKKYLPDIEEVQKLSAIYKALGDPTRFKILFCLKQEEMCVCDISAILDMSQSAISHQLRVLRNLRIVKYRKEGKMVFYSLDDKHIFRILDEGINHIRHE</sequence>
<keyword evidence="4" id="KW-0105">Cadmium resistance</keyword>
<dbReference type="GO" id="GO:0003677">
    <property type="term" value="F:DNA binding"/>
    <property type="evidence" value="ECO:0007669"/>
    <property type="project" value="UniProtKB-KW"/>
</dbReference>
<dbReference type="EMBL" id="CP001720">
    <property type="protein sequence ID" value="ACV62598.1"/>
    <property type="molecule type" value="Genomic_DNA"/>
</dbReference>
<keyword evidence="2" id="KW-0238">DNA-binding</keyword>
<evidence type="ECO:0000256" key="1">
    <source>
        <dbReference type="ARBA" id="ARBA00023015"/>
    </source>
</evidence>
<dbReference type="InterPro" id="IPR018334">
    <property type="entry name" value="ArsR_HTH"/>
</dbReference>
<keyword evidence="7" id="KW-1185">Reference proteome</keyword>
<evidence type="ECO:0000313" key="6">
    <source>
        <dbReference type="EMBL" id="ACV62598.1"/>
    </source>
</evidence>
<dbReference type="CDD" id="cd00090">
    <property type="entry name" value="HTH_ARSR"/>
    <property type="match status" value="1"/>
</dbReference>
<feature type="domain" description="HTH arsR-type" evidence="5">
    <location>
        <begin position="26"/>
        <end position="119"/>
    </location>
</feature>
<organism evidence="6 7">
    <name type="scientific">Desulfofarcimen acetoxidans (strain ATCC 49208 / DSM 771 / KCTC 5769 / VKM B-1644 / 5575)</name>
    <name type="common">Desulfotomaculum acetoxidans</name>
    <dbReference type="NCBI Taxonomy" id="485916"/>
    <lineage>
        <taxon>Bacteria</taxon>
        <taxon>Bacillati</taxon>
        <taxon>Bacillota</taxon>
        <taxon>Clostridia</taxon>
        <taxon>Eubacteriales</taxon>
        <taxon>Peptococcaceae</taxon>
        <taxon>Desulfofarcimen</taxon>
    </lineage>
</organism>
<keyword evidence="3" id="KW-0804">Transcription</keyword>
<dbReference type="InterPro" id="IPR011991">
    <property type="entry name" value="ArsR-like_HTH"/>
</dbReference>
<dbReference type="NCBIfam" id="NF033788">
    <property type="entry name" value="HTH_metalloreg"/>
    <property type="match status" value="1"/>
</dbReference>
<evidence type="ECO:0000256" key="3">
    <source>
        <dbReference type="ARBA" id="ARBA00023163"/>
    </source>
</evidence>
<dbReference type="InterPro" id="IPR036390">
    <property type="entry name" value="WH_DNA-bd_sf"/>
</dbReference>
<dbReference type="SUPFAM" id="SSF46785">
    <property type="entry name" value="Winged helix' DNA-binding domain"/>
    <property type="match status" value="1"/>
</dbReference>
<dbReference type="Gene3D" id="1.10.10.10">
    <property type="entry name" value="Winged helix-like DNA-binding domain superfamily/Winged helix DNA-binding domain"/>
    <property type="match status" value="1"/>
</dbReference>
<dbReference type="InterPro" id="IPR001845">
    <property type="entry name" value="HTH_ArsR_DNA-bd_dom"/>
</dbReference>
<dbReference type="SMART" id="SM00418">
    <property type="entry name" value="HTH_ARSR"/>
    <property type="match status" value="1"/>
</dbReference>
<protein>
    <submittedName>
        <fullName evidence="6">Transcriptional regulator, ArsR family</fullName>
    </submittedName>
</protein>
<dbReference type="AlphaFoldDB" id="C8VX22"/>
<dbReference type="PANTHER" id="PTHR43132">
    <property type="entry name" value="ARSENICAL RESISTANCE OPERON REPRESSOR ARSR-RELATED"/>
    <property type="match status" value="1"/>
</dbReference>
<gene>
    <name evidence="6" type="ordered locus">Dtox_1741</name>
</gene>
<dbReference type="GO" id="GO:0046686">
    <property type="term" value="P:response to cadmium ion"/>
    <property type="evidence" value="ECO:0007669"/>
    <property type="project" value="UniProtKB-KW"/>
</dbReference>
<dbReference type="PROSITE" id="PS50987">
    <property type="entry name" value="HTH_ARSR_2"/>
    <property type="match status" value="1"/>
</dbReference>
<dbReference type="Pfam" id="PF01022">
    <property type="entry name" value="HTH_5"/>
    <property type="match status" value="1"/>
</dbReference>
<proteinExistence type="predicted"/>
<dbReference type="eggNOG" id="COG0640">
    <property type="taxonomic scope" value="Bacteria"/>
</dbReference>
<dbReference type="InterPro" id="IPR036388">
    <property type="entry name" value="WH-like_DNA-bd_sf"/>
</dbReference>
<dbReference type="KEGG" id="dae:Dtox_1741"/>
<dbReference type="PANTHER" id="PTHR43132:SF6">
    <property type="entry name" value="HTH-TYPE TRANSCRIPTIONAL REPRESSOR CZRA"/>
    <property type="match status" value="1"/>
</dbReference>
<evidence type="ECO:0000256" key="4">
    <source>
        <dbReference type="ARBA" id="ARBA00043263"/>
    </source>
</evidence>
<dbReference type="PRINTS" id="PR00778">
    <property type="entry name" value="HTHARSR"/>
</dbReference>
<dbReference type="STRING" id="485916.Dtox_1741"/>
<reference evidence="6 7" key="1">
    <citation type="journal article" date="2009" name="Stand. Genomic Sci.">
        <title>Complete genome sequence of Desulfotomaculum acetoxidans type strain (5575).</title>
        <authorList>
            <person name="Spring S."/>
            <person name="Lapidus A."/>
            <person name="Schroder M."/>
            <person name="Gleim D."/>
            <person name="Sims D."/>
            <person name="Meincke L."/>
            <person name="Glavina Del Rio T."/>
            <person name="Tice H."/>
            <person name="Copeland A."/>
            <person name="Cheng J.F."/>
            <person name="Lucas S."/>
            <person name="Chen F."/>
            <person name="Nolan M."/>
            <person name="Bruce D."/>
            <person name="Goodwin L."/>
            <person name="Pitluck S."/>
            <person name="Ivanova N."/>
            <person name="Mavromatis K."/>
            <person name="Mikhailova N."/>
            <person name="Pati A."/>
            <person name="Chen A."/>
            <person name="Palaniappan K."/>
            <person name="Land M."/>
            <person name="Hauser L."/>
            <person name="Chang Y.J."/>
            <person name="Jeffries C.D."/>
            <person name="Chain P."/>
            <person name="Saunders E."/>
            <person name="Brettin T."/>
            <person name="Detter J.C."/>
            <person name="Goker M."/>
            <person name="Bristow J."/>
            <person name="Eisen J.A."/>
            <person name="Markowitz V."/>
            <person name="Hugenholtz P."/>
            <person name="Kyrpides N.C."/>
            <person name="Klenk H.P."/>
            <person name="Han C."/>
        </authorList>
    </citation>
    <scope>NUCLEOTIDE SEQUENCE [LARGE SCALE GENOMIC DNA]</scope>
    <source>
        <strain evidence="7">ATCC 49208 / DSM 771 / VKM B-1644</strain>
    </source>
</reference>
<evidence type="ECO:0000259" key="5">
    <source>
        <dbReference type="PROSITE" id="PS50987"/>
    </source>
</evidence>
<dbReference type="RefSeq" id="WP_015757309.1">
    <property type="nucleotide sequence ID" value="NC_013216.1"/>
</dbReference>
<accession>C8VX22</accession>
<dbReference type="HOGENOM" id="CLU_097806_7_3_9"/>
<name>C8VX22_DESAS</name>